<accession>A0A5J4SRZ7</accession>
<reference evidence="1" key="1">
    <citation type="submission" date="2019-03" db="EMBL/GenBank/DDBJ databases">
        <title>Single cell metagenomics reveals metabolic interactions within the superorganism composed of flagellate Streblomastix strix and complex community of Bacteroidetes bacteria on its surface.</title>
        <authorList>
            <person name="Treitli S.C."/>
            <person name="Kolisko M."/>
            <person name="Husnik F."/>
            <person name="Keeling P."/>
            <person name="Hampl V."/>
        </authorList>
    </citation>
    <scope>NUCLEOTIDE SEQUENCE</scope>
    <source>
        <strain evidence="1">STM</strain>
    </source>
</reference>
<name>A0A5J4SRZ7_9ZZZZ</name>
<evidence type="ECO:0000313" key="1">
    <source>
        <dbReference type="EMBL" id="KAA6348959.1"/>
    </source>
</evidence>
<organism evidence="1">
    <name type="scientific">termite gut metagenome</name>
    <dbReference type="NCBI Taxonomy" id="433724"/>
    <lineage>
        <taxon>unclassified sequences</taxon>
        <taxon>metagenomes</taxon>
        <taxon>organismal metagenomes</taxon>
    </lineage>
</organism>
<dbReference type="AlphaFoldDB" id="A0A5J4SRZ7"/>
<proteinExistence type="predicted"/>
<gene>
    <name evidence="1" type="ORF">EZS27_003559</name>
</gene>
<comment type="caution">
    <text evidence="1">The sequence shown here is derived from an EMBL/GenBank/DDBJ whole genome shotgun (WGS) entry which is preliminary data.</text>
</comment>
<protein>
    <submittedName>
        <fullName evidence="1">Uncharacterized protein</fullName>
    </submittedName>
</protein>
<dbReference type="EMBL" id="SNRY01000056">
    <property type="protein sequence ID" value="KAA6348959.1"/>
    <property type="molecule type" value="Genomic_DNA"/>
</dbReference>
<sequence>MEEIQQDIWDIDFEQIVPWNGASDTGRDVRLKWLRNFLKVKDSFHDLDTLIRWVYQALLDYAKEVEKKYLRKDIEDTAQKLIHFLEGIDVKGETATDRLLVRANAFFRDTLSSEEFISGFLSGEGWSLFWKDFLNAAGITEKKAALELDEITVRGAMRVYELIISQLRGENGTHVITDMMRVTRIDTEEKKIYLDTEKGVLYNPFRAGDILMVQRFGGLSGEGIIKQYELLVTAAGIGSTGENREDWIAYSTFAGNTDDVAPRDVLTRVDSLTDLDRKGIIKETSIEPGSPYLDVLYGMKTNPENALKLRLGRLTGIITYLWGQLDGYGLYSNNVYLTGNFRLNNGEDVRTRFEILEGKLQSAMQSVTSTLTDEDNFLTNAVFKNNLTGWERESDIQLFSVTGVPLDLISGFYSLKSAIADVAAYDGRFMLRLKKSYMLQRNEWIKKPETDSKLYLTIKYHCDEAGQLTAGFAGKDIYLNKPIPAAEGYQVIEIAATWDGRGDFTLGFTGDIYIEQLTLTNHPLEDYAKKVYTLFEQTDEHILLLAGSVETLGNRVTSNEAYLEVTAQMISAVATRVTTTESDINGIKTTINTAGWITTADGHQLWAKHETVNALGSRVTVAESSLVVNANAISAVASRVNTTEGDIAGIKNTISTAGWITTATGNQLWATITTVNALGNRVTTAESSLTNNANAISAVVMRVNTTEGDISSIRNTISSAGWITMSTGNTLWAKKSLENGSEIISSINQDASSIVIKASKIDLEGGVVVKGTIRNPFVRNDSTIYLGGSGGQLNLKNYDHVVAIQEGSWNVPIYLPWTLEHNGRRVCIVNYKWGSTTSAGTMTISAPSGKYFFEDGASKSSLSFSREMVELLGYGDDSSFFGWIVVNRIDIMPNNKYGSEQKYLAQGSVVVSKSGSNKIASLRYKTFNGSAMSVSRTDTGKYVVAHNFNTTNYTVMLTGVFSSVDGDDKETWPMLYVVSSSFFTVLTQDDPTQNDGSFNFQMISTADWK</sequence>